<dbReference type="Proteomes" id="UP000028073">
    <property type="component" value="Unassembled WGS sequence"/>
</dbReference>
<reference evidence="1 2" key="1">
    <citation type="submission" date="2014-06" db="EMBL/GenBank/DDBJ databases">
        <title>Whole Genome Sequences of Three Symbiotic Endozoicomonas Bacteria.</title>
        <authorList>
            <person name="Neave M.J."/>
            <person name="Apprill A."/>
            <person name="Voolstra C.R."/>
        </authorList>
    </citation>
    <scope>NUCLEOTIDE SEQUENCE [LARGE SCALE GENOMIC DNA]</scope>
    <source>
        <strain evidence="1 2">DSM 25634</strain>
    </source>
</reference>
<proteinExistence type="predicted"/>
<name>A0A081NDX6_9GAMM</name>
<sequence>MKIAQSALQLAKVLLSPSWLKGKIRLWKHRLIRVVWLKFGYIAKSSRQSPVEKTFSFNDPGKTKEVKLLRPHFNCELPGLSFRMFLQELDTTDPELWLDRVFADNRSRLLRFRPDQKQTEAFLIQLENVFKTLPDLNQRKQKLKALEMIKQFNRDSPGLCVDSAEPSVLAFNLALRLCDPGLLTAQVRLPIASDPGFSGTNLCGPTATMSLFCHQKPELFTRFTLDLATRGMAKADGFSLKVPTIMRAVPEYLGALNPFERILLGSFISTQAGFGKFKGVYPVQLKKWLHRLGWKGAKQVFFTGGEPGRIKNRHKLANSIKESCDKSPIILFGDSGVVIHSLPGNENSNHYTTEPENLTKSGSLHFTAVLACKILDEERVRLTVNNYGRIYDLHISKTDLARFTEQIISLDGKENNQKIMPRNPQG</sequence>
<dbReference type="RefSeq" id="WP_034840393.1">
    <property type="nucleotide sequence ID" value="NZ_JOKH01000005.1"/>
</dbReference>
<comment type="caution">
    <text evidence="1">The sequence shown here is derived from an EMBL/GenBank/DDBJ whole genome shotgun (WGS) entry which is preliminary data.</text>
</comment>
<gene>
    <name evidence="1" type="ORF">GZ78_22810</name>
</gene>
<accession>A0A081NDX6</accession>
<evidence type="ECO:0000313" key="1">
    <source>
        <dbReference type="EMBL" id="KEQ16649.1"/>
    </source>
</evidence>
<protein>
    <submittedName>
        <fullName evidence="1">Uncharacterized protein</fullName>
    </submittedName>
</protein>
<dbReference type="EMBL" id="JOKH01000005">
    <property type="protein sequence ID" value="KEQ16649.1"/>
    <property type="molecule type" value="Genomic_DNA"/>
</dbReference>
<evidence type="ECO:0000313" key="2">
    <source>
        <dbReference type="Proteomes" id="UP000028073"/>
    </source>
</evidence>
<keyword evidence="2" id="KW-1185">Reference proteome</keyword>
<organism evidence="1 2">
    <name type="scientific">Endozoicomonas numazuensis</name>
    <dbReference type="NCBI Taxonomy" id="1137799"/>
    <lineage>
        <taxon>Bacteria</taxon>
        <taxon>Pseudomonadati</taxon>
        <taxon>Pseudomonadota</taxon>
        <taxon>Gammaproteobacteria</taxon>
        <taxon>Oceanospirillales</taxon>
        <taxon>Endozoicomonadaceae</taxon>
        <taxon>Endozoicomonas</taxon>
    </lineage>
</organism>
<dbReference type="AlphaFoldDB" id="A0A081NDX6"/>